<gene>
    <name evidence="3" type="ORF">ACFQGU_13990</name>
</gene>
<dbReference type="InterPro" id="IPR018711">
    <property type="entry name" value="NAGPA"/>
</dbReference>
<dbReference type="Pfam" id="PF09992">
    <property type="entry name" value="NAGPA"/>
    <property type="match status" value="1"/>
</dbReference>
<keyword evidence="3" id="KW-0326">Glycosidase</keyword>
<comment type="caution">
    <text evidence="3">The sequence shown here is derived from an EMBL/GenBank/DDBJ whole genome shotgun (WGS) entry which is preliminary data.</text>
</comment>
<evidence type="ECO:0000259" key="2">
    <source>
        <dbReference type="Pfam" id="PF09992"/>
    </source>
</evidence>
<keyword evidence="4" id="KW-1185">Reference proteome</keyword>
<proteinExistence type="predicted"/>
<sequence>MRSRTRTAAAALGVAALSVTLLSATPANPAAAVVCKPTPAILASAPVSSYSLPGGATVRIWDTNTRSFTEGDRRLAVVRIPKASLTPTVVTSPTVARAARVSTMVAGDPNAVVVLNGGTFDPSVPGIPDRVQISKGVLRKLVRQAYSGGLYGGIAVDSVNKTITGGAFDLAGSFSTRAGSAMVGSVNWQMLPSQGVAVYTNAWGTRAHPAGSRVVVVAGTKVTKILTGTAASRRPATWEKFLTARTGSGAASLLAKVKVGDPATLWYGANGTTRYAGYPATAFSKPSGATGSGGAIVRDGAVDAPCSSRDEQPRPRSAIAWDAQGNMLVVAIAGKQFGSSWGGVSVHQFAGLLKQLGAVTAIRLDSGTSTTLWVRKTIGGPLVRLDRRSDDYEREVVDAVAFRAI</sequence>
<name>A0ABW1T2N0_9ACTN</name>
<evidence type="ECO:0000313" key="4">
    <source>
        <dbReference type="Proteomes" id="UP001596138"/>
    </source>
</evidence>
<protein>
    <submittedName>
        <fullName evidence="3">Phosphodiester glycosidase family protein</fullName>
    </submittedName>
</protein>
<reference evidence="4" key="1">
    <citation type="journal article" date="2019" name="Int. J. Syst. Evol. Microbiol.">
        <title>The Global Catalogue of Microorganisms (GCM) 10K type strain sequencing project: providing services to taxonomists for standard genome sequencing and annotation.</title>
        <authorList>
            <consortium name="The Broad Institute Genomics Platform"/>
            <consortium name="The Broad Institute Genome Sequencing Center for Infectious Disease"/>
            <person name="Wu L."/>
            <person name="Ma J."/>
        </authorList>
    </citation>
    <scope>NUCLEOTIDE SEQUENCE [LARGE SCALE GENOMIC DNA]</scope>
    <source>
        <strain evidence="4">CGMCC 4.7317</strain>
    </source>
</reference>
<dbReference type="EMBL" id="JBHSTI010000008">
    <property type="protein sequence ID" value="MFC6238993.1"/>
    <property type="molecule type" value="Genomic_DNA"/>
</dbReference>
<organism evidence="3 4">
    <name type="scientific">Longivirga aurantiaca</name>
    <dbReference type="NCBI Taxonomy" id="1837743"/>
    <lineage>
        <taxon>Bacteria</taxon>
        <taxon>Bacillati</taxon>
        <taxon>Actinomycetota</taxon>
        <taxon>Actinomycetes</taxon>
        <taxon>Sporichthyales</taxon>
        <taxon>Sporichthyaceae</taxon>
        <taxon>Longivirga</taxon>
    </lineage>
</organism>
<dbReference type="PANTHER" id="PTHR40446">
    <property type="entry name" value="N-ACETYLGLUCOSAMINE-1-PHOSPHODIESTER ALPHA-N-ACETYLGLUCOSAMINIDASE"/>
    <property type="match status" value="1"/>
</dbReference>
<dbReference type="PANTHER" id="PTHR40446:SF2">
    <property type="entry name" value="N-ACETYLGLUCOSAMINE-1-PHOSPHODIESTER ALPHA-N-ACETYLGLUCOSAMINIDASE"/>
    <property type="match status" value="1"/>
</dbReference>
<dbReference type="Proteomes" id="UP001596138">
    <property type="component" value="Unassembled WGS sequence"/>
</dbReference>
<keyword evidence="3" id="KW-0378">Hydrolase</keyword>
<evidence type="ECO:0000313" key="3">
    <source>
        <dbReference type="EMBL" id="MFC6238993.1"/>
    </source>
</evidence>
<dbReference type="RefSeq" id="WP_386767675.1">
    <property type="nucleotide sequence ID" value="NZ_JBHSTI010000008.1"/>
</dbReference>
<feature type="domain" description="Phosphodiester glycosidase" evidence="2">
    <location>
        <begin position="284"/>
        <end position="402"/>
    </location>
</feature>
<evidence type="ECO:0000256" key="1">
    <source>
        <dbReference type="SAM" id="SignalP"/>
    </source>
</evidence>
<feature type="chain" id="PRO_5045299404" evidence="1">
    <location>
        <begin position="33"/>
        <end position="405"/>
    </location>
</feature>
<dbReference type="GO" id="GO:0016798">
    <property type="term" value="F:hydrolase activity, acting on glycosyl bonds"/>
    <property type="evidence" value="ECO:0007669"/>
    <property type="project" value="UniProtKB-KW"/>
</dbReference>
<feature type="signal peptide" evidence="1">
    <location>
        <begin position="1"/>
        <end position="32"/>
    </location>
</feature>
<accession>A0ABW1T2N0</accession>
<keyword evidence="1" id="KW-0732">Signal</keyword>